<dbReference type="InterPro" id="IPR041397">
    <property type="entry name" value="ThiD2"/>
</dbReference>
<evidence type="ECO:0000256" key="4">
    <source>
        <dbReference type="ARBA" id="ARBA00022723"/>
    </source>
</evidence>
<feature type="domain" description="Clp R" evidence="14">
    <location>
        <begin position="49"/>
        <end position="146"/>
    </location>
</feature>
<feature type="binding site" evidence="10">
    <location>
        <position position="493"/>
    </location>
    <ligand>
        <name>2-[(2R,5Z)-2-carboxy-4-methylthiazol-5(2H)-ylidene]ethyl phosphate</name>
        <dbReference type="ChEBI" id="CHEBI:62899"/>
    </ligand>
</feature>
<dbReference type="Gene3D" id="3.20.20.70">
    <property type="entry name" value="Aldolase class I"/>
    <property type="match status" value="1"/>
</dbReference>
<dbReference type="RefSeq" id="WP_013108883.1">
    <property type="nucleotide sequence ID" value="NC_014148.1"/>
</dbReference>
<evidence type="ECO:0000256" key="9">
    <source>
        <dbReference type="ARBA" id="ARBA00047883"/>
    </source>
</evidence>
<evidence type="ECO:0000256" key="7">
    <source>
        <dbReference type="ARBA" id="ARBA00047334"/>
    </source>
</evidence>
<dbReference type="HOGENOM" id="CLU_521660_0_0_0"/>
<dbReference type="GO" id="GO:0000287">
    <property type="term" value="F:magnesium ion binding"/>
    <property type="evidence" value="ECO:0007669"/>
    <property type="project" value="UniProtKB-UniRule"/>
</dbReference>
<dbReference type="GO" id="GO:0009229">
    <property type="term" value="P:thiamine diphosphate biosynthetic process"/>
    <property type="evidence" value="ECO:0007669"/>
    <property type="project" value="UniProtKB-UniRule"/>
</dbReference>
<dbReference type="UniPathway" id="UPA00060">
    <property type="reaction ID" value="UER00141"/>
</dbReference>
<dbReference type="EC" id="2.5.1.3" evidence="10"/>
<evidence type="ECO:0000256" key="11">
    <source>
        <dbReference type="RuleBase" id="RU003826"/>
    </source>
</evidence>
<gene>
    <name evidence="10" type="primary">thiE</name>
    <name evidence="16" type="ordered locus">Plim_0604</name>
</gene>
<feature type="binding site" evidence="10">
    <location>
        <position position="418"/>
    </location>
    <ligand>
        <name>Mg(2+)</name>
        <dbReference type="ChEBI" id="CHEBI:18420"/>
    </ligand>
</feature>
<evidence type="ECO:0000313" key="17">
    <source>
        <dbReference type="Proteomes" id="UP000002220"/>
    </source>
</evidence>
<comment type="catalytic activity">
    <reaction evidence="9 10 11">
        <text>2-[(2R,5Z)-2-carboxy-4-methylthiazol-5(2H)-ylidene]ethyl phosphate + 4-amino-2-methyl-5-(diphosphooxymethyl)pyrimidine + 2 H(+) = thiamine phosphate + CO2 + diphosphate</text>
        <dbReference type="Rhea" id="RHEA:47844"/>
        <dbReference type="ChEBI" id="CHEBI:15378"/>
        <dbReference type="ChEBI" id="CHEBI:16526"/>
        <dbReference type="ChEBI" id="CHEBI:33019"/>
        <dbReference type="ChEBI" id="CHEBI:37575"/>
        <dbReference type="ChEBI" id="CHEBI:57841"/>
        <dbReference type="ChEBI" id="CHEBI:62899"/>
        <dbReference type="EC" id="2.5.1.3"/>
    </reaction>
</comment>
<dbReference type="Pfam" id="PF02861">
    <property type="entry name" value="Clp_N"/>
    <property type="match status" value="1"/>
</dbReference>
<dbReference type="Gene3D" id="1.10.1780.10">
    <property type="entry name" value="Clp, N-terminal domain"/>
    <property type="match status" value="1"/>
</dbReference>
<keyword evidence="17" id="KW-1185">Reference proteome</keyword>
<feature type="binding site" evidence="10">
    <location>
        <position position="398"/>
    </location>
    <ligand>
        <name>4-amino-2-methyl-5-(diphosphooxymethyl)pyrimidine</name>
        <dbReference type="ChEBI" id="CHEBI:57841"/>
    </ligand>
</feature>
<dbReference type="Pfam" id="PF02581">
    <property type="entry name" value="TMP-TENI"/>
    <property type="match status" value="1"/>
</dbReference>
<evidence type="ECO:0000256" key="5">
    <source>
        <dbReference type="ARBA" id="ARBA00022842"/>
    </source>
</evidence>
<dbReference type="InterPro" id="IPR036206">
    <property type="entry name" value="ThiamineP_synth_sf"/>
</dbReference>
<feature type="binding site" evidence="10">
    <location>
        <begin position="366"/>
        <end position="370"/>
    </location>
    <ligand>
        <name>4-amino-2-methyl-5-(diphosphooxymethyl)pyrimidine</name>
        <dbReference type="ChEBI" id="CHEBI:57841"/>
    </ligand>
</feature>
<keyword evidence="3 10" id="KW-0808">Transferase</keyword>
<reference evidence="16 17" key="1">
    <citation type="journal article" date="2010" name="Stand. Genomic Sci.">
        <title>Complete genome sequence of Planctomyces limnophilus type strain (Mu 290).</title>
        <authorList>
            <person name="Labutti K."/>
            <person name="Sikorski J."/>
            <person name="Schneider S."/>
            <person name="Nolan M."/>
            <person name="Lucas S."/>
            <person name="Glavina Del Rio T."/>
            <person name="Tice H."/>
            <person name="Cheng J.F."/>
            <person name="Goodwin L."/>
            <person name="Pitluck S."/>
            <person name="Liolios K."/>
            <person name="Ivanova N."/>
            <person name="Mavromatis K."/>
            <person name="Mikhailova N."/>
            <person name="Pati A."/>
            <person name="Chen A."/>
            <person name="Palaniappan K."/>
            <person name="Land M."/>
            <person name="Hauser L."/>
            <person name="Chang Y.J."/>
            <person name="Jeffries C.D."/>
            <person name="Tindall B.J."/>
            <person name="Rohde M."/>
            <person name="Goker M."/>
            <person name="Woyke T."/>
            <person name="Bristow J."/>
            <person name="Eisen J.A."/>
            <person name="Markowitz V."/>
            <person name="Hugenholtz P."/>
            <person name="Kyrpides N.C."/>
            <person name="Klenk H.P."/>
            <person name="Lapidus A."/>
        </authorList>
    </citation>
    <scope>NUCLEOTIDE SEQUENCE [LARGE SCALE GENOMIC DNA]</scope>
    <source>
        <strain evidence="17">ATCC 43296 / DSM 3776 / IFAM 1008 / 290</strain>
    </source>
</reference>
<sequence length="536" mass="59048">MEHFLTAAALRVIEAARGLTDATVMAPVMPEVFSPHASATRLNSMARLNSDQVVEAALFWALLEEESVAHLRMIEQGLEIDDLRQRMERFLPSMSSSVGDETDLQSSLSTAFDRMIRQARHEAHKVSRSEVGTEHLLRALFEANGWLTAWLAQEQIALAKPVEEISGPATSASGPPLEHEQILLPETAPPENLTAVYRLLDASGNRAREGLRVIEDAVRMVRNDGWFSRELKELRHRLTTALRMLPEEALLASRDTPNDVGTQITTMSETMRGSANDVIAAAFKRLQESLRSLEEYGKIINGYFASRIEAIRYQSYTLEKAVRIGQFSQKTLEGRVLYLLLTEKLCHRPVGQTLREALRAGVGIVQIREKSMSDRRLLDHTRLVLDLAHEYDALVIMNDRPDLAALTQADGIHVGQEELTIAQVRQITGPRPLVGLSTHSLQQAEAAVIEGASYIGVGPTFPTTTKEFAEYAGLEYVREVAREIALPAYAIGGITTENAADVVAAGATRLAVSSAICSANEPYDAARHLMEILNGA</sequence>
<dbReference type="FunFam" id="3.20.20.70:FF:000096">
    <property type="entry name" value="Thiamine-phosphate synthase"/>
    <property type="match status" value="1"/>
</dbReference>
<evidence type="ECO:0000259" key="14">
    <source>
        <dbReference type="Pfam" id="PF02861"/>
    </source>
</evidence>
<dbReference type="NCBIfam" id="NF002727">
    <property type="entry name" value="PRK02615.1"/>
    <property type="match status" value="1"/>
</dbReference>
<evidence type="ECO:0000313" key="16">
    <source>
        <dbReference type="EMBL" id="ADG66452.1"/>
    </source>
</evidence>
<evidence type="ECO:0000256" key="12">
    <source>
        <dbReference type="RuleBase" id="RU004253"/>
    </source>
</evidence>
<dbReference type="InterPro" id="IPR034291">
    <property type="entry name" value="TMP_synthase"/>
</dbReference>
<comment type="function">
    <text evidence="1 10">Condenses 4-methyl-5-(beta-hydroxyethyl)thiazole monophosphate (THZ-P) and 2-methyl-4-amino-5-hydroxymethyl pyrimidine pyrophosphate (HMP-PP) to form thiamine monophosphate (TMP).</text>
</comment>
<feature type="domain" description="Thiamine phosphate synthase/TenI" evidence="13">
    <location>
        <begin position="337"/>
        <end position="516"/>
    </location>
</feature>
<dbReference type="GO" id="GO:0005737">
    <property type="term" value="C:cytoplasm"/>
    <property type="evidence" value="ECO:0007669"/>
    <property type="project" value="TreeGrafter"/>
</dbReference>
<dbReference type="CDD" id="cd00564">
    <property type="entry name" value="TMP_TenI"/>
    <property type="match status" value="1"/>
</dbReference>
<dbReference type="InterPro" id="IPR022998">
    <property type="entry name" value="ThiamineP_synth_TenI"/>
</dbReference>
<dbReference type="InterPro" id="IPR004176">
    <property type="entry name" value="Clp_R_N"/>
</dbReference>
<keyword evidence="6 10" id="KW-0784">Thiamine biosynthesis</keyword>
<dbReference type="PANTHER" id="PTHR20857:SF15">
    <property type="entry name" value="THIAMINE-PHOSPHATE SYNTHASE"/>
    <property type="match status" value="1"/>
</dbReference>
<comment type="caution">
    <text evidence="10">Lacks conserved residue(s) required for the propagation of feature annotation.</text>
</comment>
<feature type="binding site" evidence="10">
    <location>
        <position position="466"/>
    </location>
    <ligand>
        <name>4-amino-2-methyl-5-(diphosphooxymethyl)pyrimidine</name>
        <dbReference type="ChEBI" id="CHEBI:57841"/>
    </ligand>
</feature>
<dbReference type="STRING" id="521674.Plim_0604"/>
<evidence type="ECO:0000259" key="15">
    <source>
        <dbReference type="Pfam" id="PF17792"/>
    </source>
</evidence>
<dbReference type="InterPro" id="IPR036628">
    <property type="entry name" value="Clp_N_dom_sf"/>
</dbReference>
<comment type="similarity">
    <text evidence="10 11">Belongs to the thiamine-phosphate synthase family.</text>
</comment>
<keyword evidence="5 10" id="KW-0460">Magnesium</keyword>
<accession>D5SQY4</accession>
<evidence type="ECO:0000256" key="8">
    <source>
        <dbReference type="ARBA" id="ARBA00047851"/>
    </source>
</evidence>
<dbReference type="HAMAP" id="MF_00097">
    <property type="entry name" value="TMP_synthase"/>
    <property type="match status" value="1"/>
</dbReference>
<dbReference type="AlphaFoldDB" id="D5SQY4"/>
<dbReference type="PANTHER" id="PTHR20857">
    <property type="entry name" value="THIAMINE-PHOSPHATE PYROPHOSPHORYLASE"/>
    <property type="match status" value="1"/>
</dbReference>
<comment type="cofactor">
    <cofactor evidence="10">
        <name>Mg(2+)</name>
        <dbReference type="ChEBI" id="CHEBI:18420"/>
    </cofactor>
    <text evidence="10">Binds 1 Mg(2+) ion per subunit.</text>
</comment>
<dbReference type="eggNOG" id="COG0352">
    <property type="taxonomic scope" value="Bacteria"/>
</dbReference>
<feature type="binding site" evidence="10">
    <location>
        <position position="399"/>
    </location>
    <ligand>
        <name>Mg(2+)</name>
        <dbReference type="ChEBI" id="CHEBI:18420"/>
    </ligand>
</feature>
<protein>
    <recommendedName>
        <fullName evidence="10">Thiamine-phosphate synthase</fullName>
        <shortName evidence="10">TP synthase</shortName>
        <shortName evidence="10">TPS</shortName>
        <ecNumber evidence="10">2.5.1.3</ecNumber>
    </recommendedName>
    <alternativeName>
        <fullName evidence="10">Thiamine-phosphate pyrophosphorylase</fullName>
        <shortName evidence="10">TMP pyrophosphorylase</shortName>
        <shortName evidence="10">TMP-PPase</shortName>
    </alternativeName>
</protein>
<name>D5SQY4_PLAL2</name>
<evidence type="ECO:0000256" key="1">
    <source>
        <dbReference type="ARBA" id="ARBA00003814"/>
    </source>
</evidence>
<keyword evidence="4 10" id="KW-0479">Metal-binding</keyword>
<feature type="binding site" evidence="10">
    <location>
        <position position="437"/>
    </location>
    <ligand>
        <name>4-amino-2-methyl-5-(diphosphooxymethyl)pyrimidine</name>
        <dbReference type="ChEBI" id="CHEBI:57841"/>
    </ligand>
</feature>
<dbReference type="GO" id="GO:0009228">
    <property type="term" value="P:thiamine biosynthetic process"/>
    <property type="evidence" value="ECO:0007669"/>
    <property type="project" value="UniProtKB-KW"/>
</dbReference>
<evidence type="ECO:0000256" key="6">
    <source>
        <dbReference type="ARBA" id="ARBA00022977"/>
    </source>
</evidence>
<dbReference type="SUPFAM" id="SSF51391">
    <property type="entry name" value="Thiamin phosphate synthase"/>
    <property type="match status" value="1"/>
</dbReference>
<feature type="domain" description="ThiD2" evidence="15">
    <location>
        <begin position="198"/>
        <end position="320"/>
    </location>
</feature>
<evidence type="ECO:0000256" key="2">
    <source>
        <dbReference type="ARBA" id="ARBA00005165"/>
    </source>
</evidence>
<organism evidence="16 17">
    <name type="scientific">Planctopirus limnophila (strain ATCC 43296 / DSM 3776 / IFAM 1008 / Mu 290)</name>
    <name type="common">Planctomyces limnophilus</name>
    <dbReference type="NCBI Taxonomy" id="521674"/>
    <lineage>
        <taxon>Bacteria</taxon>
        <taxon>Pseudomonadati</taxon>
        <taxon>Planctomycetota</taxon>
        <taxon>Planctomycetia</taxon>
        <taxon>Planctomycetales</taxon>
        <taxon>Planctomycetaceae</taxon>
        <taxon>Planctopirus</taxon>
    </lineage>
</organism>
<comment type="catalytic activity">
    <reaction evidence="7 10 11">
        <text>4-methyl-5-(2-phosphooxyethyl)-thiazole + 4-amino-2-methyl-5-(diphosphooxymethyl)pyrimidine + H(+) = thiamine phosphate + diphosphate</text>
        <dbReference type="Rhea" id="RHEA:22328"/>
        <dbReference type="ChEBI" id="CHEBI:15378"/>
        <dbReference type="ChEBI" id="CHEBI:33019"/>
        <dbReference type="ChEBI" id="CHEBI:37575"/>
        <dbReference type="ChEBI" id="CHEBI:57841"/>
        <dbReference type="ChEBI" id="CHEBI:58296"/>
        <dbReference type="EC" id="2.5.1.3"/>
    </reaction>
</comment>
<dbReference type="EMBL" id="CP001744">
    <property type="protein sequence ID" value="ADG66452.1"/>
    <property type="molecule type" value="Genomic_DNA"/>
</dbReference>
<dbReference type="SUPFAM" id="SSF81923">
    <property type="entry name" value="Double Clp-N motif"/>
    <property type="match status" value="1"/>
</dbReference>
<dbReference type="InterPro" id="IPR013785">
    <property type="entry name" value="Aldolase_TIM"/>
</dbReference>
<comment type="pathway">
    <text evidence="2 10 12">Cofactor biosynthesis; thiamine diphosphate biosynthesis; thiamine phosphate from 4-amino-2-methyl-5-diphosphomethylpyrimidine and 4-methyl-5-(2-phosphoethyl)-thiazole: step 1/1.</text>
</comment>
<dbReference type="Proteomes" id="UP000002220">
    <property type="component" value="Chromosome"/>
</dbReference>
<evidence type="ECO:0000259" key="13">
    <source>
        <dbReference type="Pfam" id="PF02581"/>
    </source>
</evidence>
<evidence type="ECO:0000256" key="10">
    <source>
        <dbReference type="HAMAP-Rule" id="MF_00097"/>
    </source>
</evidence>
<dbReference type="Pfam" id="PF17792">
    <property type="entry name" value="ThiD2"/>
    <property type="match status" value="1"/>
</dbReference>
<feature type="binding site" evidence="10">
    <location>
        <begin position="463"/>
        <end position="465"/>
    </location>
    <ligand>
        <name>2-[(2R,5Z)-2-carboxy-4-methylthiazol-5(2H)-ylidene]ethyl phosphate</name>
        <dbReference type="ChEBI" id="CHEBI:62899"/>
    </ligand>
</feature>
<dbReference type="GO" id="GO:0004789">
    <property type="term" value="F:thiamine-phosphate diphosphorylase activity"/>
    <property type="evidence" value="ECO:0007669"/>
    <property type="project" value="UniProtKB-UniRule"/>
</dbReference>
<proteinExistence type="inferred from homology"/>
<comment type="catalytic activity">
    <reaction evidence="8 10 11">
        <text>2-(2-carboxy-4-methylthiazol-5-yl)ethyl phosphate + 4-amino-2-methyl-5-(diphosphooxymethyl)pyrimidine + 2 H(+) = thiamine phosphate + CO2 + diphosphate</text>
        <dbReference type="Rhea" id="RHEA:47848"/>
        <dbReference type="ChEBI" id="CHEBI:15378"/>
        <dbReference type="ChEBI" id="CHEBI:16526"/>
        <dbReference type="ChEBI" id="CHEBI:33019"/>
        <dbReference type="ChEBI" id="CHEBI:37575"/>
        <dbReference type="ChEBI" id="CHEBI:57841"/>
        <dbReference type="ChEBI" id="CHEBI:62890"/>
        <dbReference type="EC" id="2.5.1.3"/>
    </reaction>
</comment>
<dbReference type="KEGG" id="plm:Plim_0604"/>
<evidence type="ECO:0000256" key="3">
    <source>
        <dbReference type="ARBA" id="ARBA00022679"/>
    </source>
</evidence>
<dbReference type="NCBIfam" id="TIGR00693">
    <property type="entry name" value="thiE"/>
    <property type="match status" value="1"/>
</dbReference>